<evidence type="ECO:0000313" key="2">
    <source>
        <dbReference type="Proteomes" id="UP000315226"/>
    </source>
</evidence>
<sequence length="146" mass="15037">MSLSNAAEAWGGTEEFVALSSALSGFSVPELEKTGMAEAYAEFVAAQVGAGPCRALRAALAGLPRAPESVGELAERMAEEPLDLARSLTCLWYTGCWPGRPGSAPTVVSARAYAEGLVWRALGGHAPGTGRPGFGSWSEAPDGAVR</sequence>
<dbReference type="Proteomes" id="UP000315226">
    <property type="component" value="Unassembled WGS sequence"/>
</dbReference>
<name>A0A4Y3RG07_9ACTN</name>
<organism evidence="1 2">
    <name type="scientific">Streptomyces gardneri</name>
    <dbReference type="NCBI Taxonomy" id="66892"/>
    <lineage>
        <taxon>Bacteria</taxon>
        <taxon>Bacillati</taxon>
        <taxon>Actinomycetota</taxon>
        <taxon>Actinomycetes</taxon>
        <taxon>Kitasatosporales</taxon>
        <taxon>Streptomycetaceae</taxon>
        <taxon>Streptomyces</taxon>
    </lineage>
</organism>
<dbReference type="AlphaFoldDB" id="A0A4Y3RG07"/>
<proteinExistence type="predicted"/>
<dbReference type="RefSeq" id="WP_229917698.1">
    <property type="nucleotide sequence ID" value="NZ_BJMN01000002.1"/>
</dbReference>
<keyword evidence="2" id="KW-1185">Reference proteome</keyword>
<reference evidence="1 2" key="1">
    <citation type="submission" date="2019-06" db="EMBL/GenBank/DDBJ databases">
        <title>Whole genome shotgun sequence of Streptomyces gardneri NBRC 12865.</title>
        <authorList>
            <person name="Hosoyama A."/>
            <person name="Uohara A."/>
            <person name="Ohji S."/>
            <person name="Ichikawa N."/>
        </authorList>
    </citation>
    <scope>NUCLEOTIDE SEQUENCE [LARGE SCALE GENOMIC DNA]</scope>
    <source>
        <strain evidence="1 2">NBRC 12865</strain>
    </source>
</reference>
<accession>A0A4Y3RG07</accession>
<evidence type="ECO:0000313" key="1">
    <source>
        <dbReference type="EMBL" id="GEB54720.1"/>
    </source>
</evidence>
<gene>
    <name evidence="1" type="ORF">SGA01_03250</name>
</gene>
<comment type="caution">
    <text evidence="1">The sequence shown here is derived from an EMBL/GenBank/DDBJ whole genome shotgun (WGS) entry which is preliminary data.</text>
</comment>
<dbReference type="EMBL" id="BJMN01000002">
    <property type="protein sequence ID" value="GEB54720.1"/>
    <property type="molecule type" value="Genomic_DNA"/>
</dbReference>
<protein>
    <submittedName>
        <fullName evidence="1">Uncharacterized protein</fullName>
    </submittedName>
</protein>